<comment type="caution">
    <text evidence="2">The sequence shown here is derived from an EMBL/GenBank/DDBJ whole genome shotgun (WGS) entry which is preliminary data.</text>
</comment>
<protein>
    <submittedName>
        <fullName evidence="2">Uncharacterized protein</fullName>
    </submittedName>
</protein>
<evidence type="ECO:0000256" key="1">
    <source>
        <dbReference type="SAM" id="MobiDB-lite"/>
    </source>
</evidence>
<reference evidence="2 4" key="1">
    <citation type="submission" date="2017-11" db="EMBL/GenBank/DDBJ databases">
        <title>De novo assembly and phasing of dikaryotic genomes from two isolates of Puccinia coronata f. sp. avenae, the causal agent of oat crown rust.</title>
        <authorList>
            <person name="Miller M.E."/>
            <person name="Zhang Y."/>
            <person name="Omidvar V."/>
            <person name="Sperschneider J."/>
            <person name="Schwessinger B."/>
            <person name="Raley C."/>
            <person name="Palmer J.M."/>
            <person name="Garnica D."/>
            <person name="Upadhyaya N."/>
            <person name="Rathjen J."/>
            <person name="Taylor J.M."/>
            <person name="Park R.F."/>
            <person name="Dodds P.N."/>
            <person name="Hirsch C.D."/>
            <person name="Kianian S.F."/>
            <person name="Figueroa M."/>
        </authorList>
    </citation>
    <scope>NUCLEOTIDE SEQUENCE [LARGE SCALE GENOMIC DNA]</scope>
    <source>
        <strain evidence="2">12SD80</strain>
    </source>
</reference>
<organism evidence="2 4">
    <name type="scientific">Puccinia coronata f. sp. avenae</name>
    <dbReference type="NCBI Taxonomy" id="200324"/>
    <lineage>
        <taxon>Eukaryota</taxon>
        <taxon>Fungi</taxon>
        <taxon>Dikarya</taxon>
        <taxon>Basidiomycota</taxon>
        <taxon>Pucciniomycotina</taxon>
        <taxon>Pucciniomycetes</taxon>
        <taxon>Pucciniales</taxon>
        <taxon>Pucciniaceae</taxon>
        <taxon>Puccinia</taxon>
    </lineage>
</organism>
<evidence type="ECO:0000313" key="3">
    <source>
        <dbReference type="EMBL" id="PLW49147.1"/>
    </source>
</evidence>
<sequence length="150" mass="17413">MEYANLNLENRDPLWKALSGKLKKEVNKELAHVKKLKKTRNGRNIIPDLSILKIYVEEALVILDFDGEEEEVTAKKTVKIQEPVKLDSQEEAFKKAMEQRRRDASPHFSRPLFLHNPEGRPKKGPYNFECYYCKGKHSVAESSKLLHSYS</sequence>
<dbReference type="EMBL" id="PGCI01000845">
    <property type="protein sequence ID" value="PLW13621.1"/>
    <property type="molecule type" value="Genomic_DNA"/>
</dbReference>
<evidence type="ECO:0000313" key="4">
    <source>
        <dbReference type="Proteomes" id="UP000235392"/>
    </source>
</evidence>
<dbReference type="Proteomes" id="UP000235392">
    <property type="component" value="Unassembled WGS sequence"/>
</dbReference>
<dbReference type="AlphaFoldDB" id="A0A2N5SK76"/>
<name>A0A2N5SK76_9BASI</name>
<proteinExistence type="predicted"/>
<accession>A0A2N5SK76</accession>
<dbReference type="EMBL" id="PGCI01000018">
    <property type="protein sequence ID" value="PLW49147.1"/>
    <property type="molecule type" value="Genomic_DNA"/>
</dbReference>
<gene>
    <name evidence="3" type="ORF">PCASD_03007</name>
    <name evidence="2" type="ORF">PCASD_23928</name>
</gene>
<feature type="region of interest" description="Disordered" evidence="1">
    <location>
        <begin position="95"/>
        <end position="120"/>
    </location>
</feature>
<evidence type="ECO:0000313" key="2">
    <source>
        <dbReference type="EMBL" id="PLW13621.1"/>
    </source>
</evidence>
<feature type="compositionally biased region" description="Basic and acidic residues" evidence="1">
    <location>
        <begin position="95"/>
        <end position="105"/>
    </location>
</feature>